<accession>A0A9D1SQ40</accession>
<dbReference type="InterPro" id="IPR002699">
    <property type="entry name" value="V_ATPase_D"/>
</dbReference>
<evidence type="ECO:0000313" key="6">
    <source>
        <dbReference type="EMBL" id="HIU90656.1"/>
    </source>
</evidence>
<keyword evidence="5" id="KW-0175">Coiled coil</keyword>
<dbReference type="HAMAP" id="MF_00271">
    <property type="entry name" value="ATP_synth_D_arch"/>
    <property type="match status" value="1"/>
</dbReference>
<gene>
    <name evidence="4" type="primary">atpD</name>
    <name evidence="6" type="ORF">IAC72_01390</name>
</gene>
<keyword evidence="4" id="KW-0066">ATP synthesis</keyword>
<dbReference type="Pfam" id="PF01813">
    <property type="entry name" value="ATP-synt_D"/>
    <property type="match status" value="1"/>
</dbReference>
<dbReference type="GO" id="GO:0005524">
    <property type="term" value="F:ATP binding"/>
    <property type="evidence" value="ECO:0007669"/>
    <property type="project" value="UniProtKB-UniRule"/>
</dbReference>
<evidence type="ECO:0000313" key="7">
    <source>
        <dbReference type="Proteomes" id="UP000886852"/>
    </source>
</evidence>
<comment type="similarity">
    <text evidence="1 4">Belongs to the V-ATPase D subunit family.</text>
</comment>
<evidence type="ECO:0000256" key="1">
    <source>
        <dbReference type="ARBA" id="ARBA00005850"/>
    </source>
</evidence>
<proteinExistence type="inferred from homology"/>
<dbReference type="Proteomes" id="UP000886852">
    <property type="component" value="Unassembled WGS sequence"/>
</dbReference>
<keyword evidence="3 4" id="KW-0406">Ion transport</keyword>
<keyword evidence="4" id="KW-0375">Hydrogen ion transport</keyword>
<keyword evidence="2 4" id="KW-0813">Transport</keyword>
<dbReference type="NCBIfam" id="TIGR00309">
    <property type="entry name" value="V_ATPase_subD"/>
    <property type="match status" value="1"/>
</dbReference>
<protein>
    <recommendedName>
        <fullName evidence="4">V-type ATP synthase subunit D</fullName>
    </recommendedName>
    <alternativeName>
        <fullName evidence="4">V-ATPase subunit D</fullName>
    </alternativeName>
</protein>
<dbReference type="GO" id="GO:0042777">
    <property type="term" value="P:proton motive force-driven plasma membrane ATP synthesis"/>
    <property type="evidence" value="ECO:0007669"/>
    <property type="project" value="UniProtKB-UniRule"/>
</dbReference>
<comment type="function">
    <text evidence="4">Produces ATP from ADP in the presence of a proton gradient across the membrane.</text>
</comment>
<dbReference type="Gene3D" id="1.10.287.3240">
    <property type="match status" value="1"/>
</dbReference>
<evidence type="ECO:0000256" key="5">
    <source>
        <dbReference type="SAM" id="Coils"/>
    </source>
</evidence>
<reference evidence="6" key="2">
    <citation type="journal article" date="2021" name="PeerJ">
        <title>Extensive microbial diversity within the chicken gut microbiome revealed by metagenomics and culture.</title>
        <authorList>
            <person name="Gilroy R."/>
            <person name="Ravi A."/>
            <person name="Getino M."/>
            <person name="Pursley I."/>
            <person name="Horton D.L."/>
            <person name="Alikhan N.F."/>
            <person name="Baker D."/>
            <person name="Gharbi K."/>
            <person name="Hall N."/>
            <person name="Watson M."/>
            <person name="Adriaenssens E.M."/>
            <person name="Foster-Nyarko E."/>
            <person name="Jarju S."/>
            <person name="Secka A."/>
            <person name="Antonio M."/>
            <person name="Oren A."/>
            <person name="Chaudhuri R.R."/>
            <person name="La Ragione R."/>
            <person name="Hildebrand F."/>
            <person name="Pallen M.J."/>
        </authorList>
    </citation>
    <scope>NUCLEOTIDE SEQUENCE</scope>
    <source>
        <strain evidence="6">ChiHjej12B11-7776</strain>
    </source>
</reference>
<evidence type="ECO:0000256" key="4">
    <source>
        <dbReference type="HAMAP-Rule" id="MF_00271"/>
    </source>
</evidence>
<dbReference type="PANTHER" id="PTHR11671">
    <property type="entry name" value="V-TYPE ATP SYNTHASE SUBUNIT D"/>
    <property type="match status" value="1"/>
</dbReference>
<organism evidence="6 7">
    <name type="scientific">Candidatus Fimimonas merdipullorum</name>
    <dbReference type="NCBI Taxonomy" id="2840822"/>
    <lineage>
        <taxon>Bacteria</taxon>
        <taxon>Pseudomonadati</taxon>
        <taxon>Myxococcota</taxon>
        <taxon>Myxococcia</taxon>
        <taxon>Myxococcales</taxon>
        <taxon>Cystobacterineae</taxon>
        <taxon>Myxococcaceae</taxon>
        <taxon>Myxococcaceae incertae sedis</taxon>
        <taxon>Candidatus Fimimonas</taxon>
    </lineage>
</organism>
<dbReference type="AlphaFoldDB" id="A0A9D1SQ40"/>
<reference evidence="6" key="1">
    <citation type="submission" date="2020-10" db="EMBL/GenBank/DDBJ databases">
        <authorList>
            <person name="Gilroy R."/>
        </authorList>
    </citation>
    <scope>NUCLEOTIDE SEQUENCE</scope>
    <source>
        <strain evidence="6">ChiHjej12B11-7776</strain>
    </source>
</reference>
<evidence type="ECO:0000256" key="3">
    <source>
        <dbReference type="ARBA" id="ARBA00023065"/>
    </source>
</evidence>
<name>A0A9D1SQ40_9BACT</name>
<sequence length="207" mass="23679">MAVMNVNPTRMEMKRLQGRLKTATRGHKLLKDKTDEMIRRFITLAEENRRLRKETESELAKALADFTVAKSQTDARIVEEAILMPGRKVTLACSKRKVMGIDVPSIQIEDNKGDMYPYSFLSVTAQLDDSLRGLNAVLYKLIQLAETEKACNMLADEIEKNKRRVNALENIMIPQLTETIKYIKMKLDESERSATVRLMKVKDMING</sequence>
<dbReference type="GO" id="GO:0046961">
    <property type="term" value="F:proton-transporting ATPase activity, rotational mechanism"/>
    <property type="evidence" value="ECO:0007669"/>
    <property type="project" value="InterPro"/>
</dbReference>
<dbReference type="EMBL" id="DVOC01000025">
    <property type="protein sequence ID" value="HIU90656.1"/>
    <property type="molecule type" value="Genomic_DNA"/>
</dbReference>
<feature type="coiled-coil region" evidence="5">
    <location>
        <begin position="144"/>
        <end position="171"/>
    </location>
</feature>
<evidence type="ECO:0000256" key="2">
    <source>
        <dbReference type="ARBA" id="ARBA00022448"/>
    </source>
</evidence>
<dbReference type="GO" id="GO:0046933">
    <property type="term" value="F:proton-transporting ATP synthase activity, rotational mechanism"/>
    <property type="evidence" value="ECO:0007669"/>
    <property type="project" value="UniProtKB-UniRule"/>
</dbReference>
<comment type="caution">
    <text evidence="6">The sequence shown here is derived from an EMBL/GenBank/DDBJ whole genome shotgun (WGS) entry which is preliminary data.</text>
</comment>